<dbReference type="STRING" id="1193502.SHALO_0934"/>
<dbReference type="InterPro" id="IPR037185">
    <property type="entry name" value="EmrE-like"/>
</dbReference>
<evidence type="ECO:0000256" key="3">
    <source>
        <dbReference type="ARBA" id="ARBA00022692"/>
    </source>
</evidence>
<feature type="domain" description="EamA" evidence="7">
    <location>
        <begin position="37"/>
        <end position="167"/>
    </location>
</feature>
<feature type="transmembrane region" description="Helical" evidence="6">
    <location>
        <begin position="268"/>
        <end position="287"/>
    </location>
</feature>
<sequence length="314" mass="35525">MPCTLKVTARFGLFLVSVLLYTNPKKRVNMELKNFNLLLILSLLWGASFYFIAKSLLFFSYEQIVFFRVFFAALTLFGFLLLKRVKFDFDWKLWLSFLVMGILNNVIPFLAFTYAQNGITASMASLFNATTPIFVASFAHLLTQDEKLSKLKILGITIGFLGIVFLLNPHEKMVVDVYKLIALIAPISYAFAGIFGKILKGKDPIFSAFGMLTCSSLIMYLFFHTAIHAVNIEQFEHLKHVVFLAIFSTAIAYILYFELLARVGATKLLLVTFLIPISASILGVLFLNEAFTPTMYLGMITIFIALFLIIKDKK</sequence>
<feature type="transmembrane region" description="Helical" evidence="6">
    <location>
        <begin position="94"/>
        <end position="115"/>
    </location>
</feature>
<accession>A0A1D7TI68</accession>
<comment type="subcellular location">
    <subcellularLocation>
        <location evidence="1">Membrane</location>
        <topology evidence="1">Multi-pass membrane protein</topology>
    </subcellularLocation>
</comment>
<feature type="transmembrane region" description="Helical" evidence="6">
    <location>
        <begin position="35"/>
        <end position="53"/>
    </location>
</feature>
<keyword evidence="5 6" id="KW-0472">Membrane</keyword>
<dbReference type="AlphaFoldDB" id="A0A1D7TI68"/>
<organism evidence="8 9">
    <name type="scientific">Sulfurospirillum halorespirans DSM 13726</name>
    <dbReference type="NCBI Taxonomy" id="1193502"/>
    <lineage>
        <taxon>Bacteria</taxon>
        <taxon>Pseudomonadati</taxon>
        <taxon>Campylobacterota</taxon>
        <taxon>Epsilonproteobacteria</taxon>
        <taxon>Campylobacterales</taxon>
        <taxon>Sulfurospirillaceae</taxon>
        <taxon>Sulfurospirillum</taxon>
    </lineage>
</organism>
<dbReference type="Proteomes" id="UP000094609">
    <property type="component" value="Chromosome"/>
</dbReference>
<dbReference type="KEGG" id="shal:SHALO_0934"/>
<evidence type="ECO:0000313" key="9">
    <source>
        <dbReference type="Proteomes" id="UP000094609"/>
    </source>
</evidence>
<keyword evidence="3 6" id="KW-0812">Transmembrane</keyword>
<evidence type="ECO:0000256" key="4">
    <source>
        <dbReference type="ARBA" id="ARBA00022989"/>
    </source>
</evidence>
<dbReference type="EMBL" id="CP017111">
    <property type="protein sequence ID" value="AOO64715.1"/>
    <property type="molecule type" value="Genomic_DNA"/>
</dbReference>
<evidence type="ECO:0000313" key="8">
    <source>
        <dbReference type="EMBL" id="AOO64715.1"/>
    </source>
</evidence>
<feature type="transmembrane region" description="Helical" evidence="6">
    <location>
        <begin position="65"/>
        <end position="82"/>
    </location>
</feature>
<dbReference type="PANTHER" id="PTHR32322">
    <property type="entry name" value="INNER MEMBRANE TRANSPORTER"/>
    <property type="match status" value="1"/>
</dbReference>
<evidence type="ECO:0000256" key="5">
    <source>
        <dbReference type="ARBA" id="ARBA00023136"/>
    </source>
</evidence>
<dbReference type="Pfam" id="PF00892">
    <property type="entry name" value="EamA"/>
    <property type="match status" value="2"/>
</dbReference>
<dbReference type="InterPro" id="IPR000620">
    <property type="entry name" value="EamA_dom"/>
</dbReference>
<dbReference type="SUPFAM" id="SSF103481">
    <property type="entry name" value="Multidrug resistance efflux transporter EmrE"/>
    <property type="match status" value="2"/>
</dbReference>
<name>A0A1D7TI68_9BACT</name>
<comment type="similarity">
    <text evidence="2">Belongs to the EamA transporter family.</text>
</comment>
<evidence type="ECO:0000259" key="7">
    <source>
        <dbReference type="Pfam" id="PF00892"/>
    </source>
</evidence>
<evidence type="ECO:0000256" key="6">
    <source>
        <dbReference type="SAM" id="Phobius"/>
    </source>
</evidence>
<keyword evidence="4 6" id="KW-1133">Transmembrane helix</keyword>
<feature type="transmembrane region" description="Helical" evidence="6">
    <location>
        <begin position="151"/>
        <end position="168"/>
    </location>
</feature>
<feature type="transmembrane region" description="Helical" evidence="6">
    <location>
        <begin position="180"/>
        <end position="199"/>
    </location>
</feature>
<reference evidence="9" key="1">
    <citation type="submission" date="2016-08" db="EMBL/GenBank/DDBJ databases">
        <title>Complete genome sequence of the organohalide-respiring Epsilonproteobacterium Sulfurospirillum halorespirans.</title>
        <authorList>
            <person name="Goris T."/>
            <person name="Zimmermann J."/>
            <person name="Schenz B."/>
            <person name="Lemos M."/>
            <person name="Hackermueller J."/>
            <person name="Diekert G."/>
        </authorList>
    </citation>
    <scope>NUCLEOTIDE SEQUENCE [LARGE SCALE GENOMIC DNA]</scope>
    <source>
        <strain>DSM 13726</strain>
        <strain evidence="9">PCE-M2</strain>
    </source>
</reference>
<evidence type="ECO:0000256" key="2">
    <source>
        <dbReference type="ARBA" id="ARBA00007362"/>
    </source>
</evidence>
<feature type="transmembrane region" description="Helical" evidence="6">
    <location>
        <begin position="241"/>
        <end position="261"/>
    </location>
</feature>
<protein>
    <submittedName>
        <fullName evidence="8">DME family transporter</fullName>
    </submittedName>
</protein>
<dbReference type="GO" id="GO:0016020">
    <property type="term" value="C:membrane"/>
    <property type="evidence" value="ECO:0007669"/>
    <property type="project" value="UniProtKB-SubCell"/>
</dbReference>
<feature type="domain" description="EamA" evidence="7">
    <location>
        <begin position="180"/>
        <end position="310"/>
    </location>
</feature>
<proteinExistence type="inferred from homology"/>
<feature type="transmembrane region" description="Helical" evidence="6">
    <location>
        <begin position="206"/>
        <end position="229"/>
    </location>
</feature>
<dbReference type="PANTHER" id="PTHR32322:SF2">
    <property type="entry name" value="EAMA DOMAIN-CONTAINING PROTEIN"/>
    <property type="match status" value="1"/>
</dbReference>
<feature type="transmembrane region" description="Helical" evidence="6">
    <location>
        <begin position="293"/>
        <end position="310"/>
    </location>
</feature>
<dbReference type="InterPro" id="IPR050638">
    <property type="entry name" value="AA-Vitamin_Transporters"/>
</dbReference>
<feature type="transmembrane region" description="Helical" evidence="6">
    <location>
        <begin position="121"/>
        <end position="139"/>
    </location>
</feature>
<keyword evidence="9" id="KW-1185">Reference proteome</keyword>
<gene>
    <name evidence="8" type="ORF">SHALO_0934</name>
</gene>
<evidence type="ECO:0000256" key="1">
    <source>
        <dbReference type="ARBA" id="ARBA00004141"/>
    </source>
</evidence>